<dbReference type="STRING" id="1271860.SAMN05216174_10476"/>
<keyword evidence="2" id="KW-1185">Reference proteome</keyword>
<dbReference type="RefSeq" id="WP_091449765.1">
    <property type="nucleotide sequence ID" value="NZ_FMZZ01000004.1"/>
</dbReference>
<accession>A0A1G6P235</accession>
<evidence type="ECO:0000313" key="1">
    <source>
        <dbReference type="EMBL" id="SDC74109.1"/>
    </source>
</evidence>
<reference evidence="2" key="1">
    <citation type="submission" date="2016-10" db="EMBL/GenBank/DDBJ databases">
        <authorList>
            <person name="Varghese N."/>
            <person name="Submissions S."/>
        </authorList>
    </citation>
    <scope>NUCLEOTIDE SEQUENCE [LARGE SCALE GENOMIC DNA]</scope>
    <source>
        <strain evidence="2">IBRC-M 10403</strain>
    </source>
</reference>
<dbReference type="EMBL" id="FMZZ01000004">
    <property type="protein sequence ID" value="SDC74109.1"/>
    <property type="molecule type" value="Genomic_DNA"/>
</dbReference>
<dbReference type="AlphaFoldDB" id="A0A1G6P235"/>
<sequence>MTTTTTTNVEQEDASVGARLLRELRVGEVALAIHHSGAKLHRELSDDEITVLVGQGAAWVGVERLRLDAEYAREVTRRGDLTRHRRLWGSRARYQLCVDLAWQVSADRASYRAAAAAFRASRKGAGRGHAA</sequence>
<organism evidence="1 2">
    <name type="scientific">Actinokineospora iranica</name>
    <dbReference type="NCBI Taxonomy" id="1271860"/>
    <lineage>
        <taxon>Bacteria</taxon>
        <taxon>Bacillati</taxon>
        <taxon>Actinomycetota</taxon>
        <taxon>Actinomycetes</taxon>
        <taxon>Pseudonocardiales</taxon>
        <taxon>Pseudonocardiaceae</taxon>
        <taxon>Actinokineospora</taxon>
    </lineage>
</organism>
<name>A0A1G6P235_9PSEU</name>
<evidence type="ECO:0000313" key="2">
    <source>
        <dbReference type="Proteomes" id="UP000199501"/>
    </source>
</evidence>
<dbReference type="Proteomes" id="UP000199501">
    <property type="component" value="Unassembled WGS sequence"/>
</dbReference>
<protein>
    <submittedName>
        <fullName evidence="1">Uncharacterized protein</fullName>
    </submittedName>
</protein>
<gene>
    <name evidence="1" type="ORF">SAMN05216174_10476</name>
</gene>
<proteinExistence type="predicted"/>